<dbReference type="InterPro" id="IPR029068">
    <property type="entry name" value="Glyas_Bleomycin-R_OHBP_Dase"/>
</dbReference>
<dbReference type="PROSITE" id="PS51819">
    <property type="entry name" value="VOC"/>
    <property type="match status" value="1"/>
</dbReference>
<dbReference type="Gene3D" id="3.10.180.10">
    <property type="entry name" value="2,3-Dihydroxybiphenyl 1,2-Dioxygenase, domain 1"/>
    <property type="match status" value="1"/>
</dbReference>
<organism evidence="2 3">
    <name type="scientific">Cellulophaga baltica 18</name>
    <dbReference type="NCBI Taxonomy" id="1348584"/>
    <lineage>
        <taxon>Bacteria</taxon>
        <taxon>Pseudomonadati</taxon>
        <taxon>Bacteroidota</taxon>
        <taxon>Flavobacteriia</taxon>
        <taxon>Flavobacteriales</taxon>
        <taxon>Flavobacteriaceae</taxon>
        <taxon>Cellulophaga</taxon>
    </lineage>
</organism>
<feature type="domain" description="VOC" evidence="1">
    <location>
        <begin position="2"/>
        <end position="116"/>
    </location>
</feature>
<dbReference type="EMBL" id="CP009976">
    <property type="protein sequence ID" value="AIZ42678.1"/>
    <property type="molecule type" value="Genomic_DNA"/>
</dbReference>
<evidence type="ECO:0000259" key="1">
    <source>
        <dbReference type="PROSITE" id="PS51819"/>
    </source>
</evidence>
<dbReference type="AlphaFoldDB" id="A0AAU8RPY2"/>
<dbReference type="Proteomes" id="UP000030786">
    <property type="component" value="Chromosome"/>
</dbReference>
<reference evidence="2 3" key="1">
    <citation type="journal article" date="2014" name="Environ. Microbiol.">
        <title>Contrasting genomic patterns and infection strategies of two co-existing Bacteroidetes podovirus genera.</title>
        <authorList>
            <person name="Holmfeldt K."/>
            <person name="Howard-Varona C."/>
            <person name="Solonenko N."/>
            <person name="Sullivan M.B."/>
        </authorList>
    </citation>
    <scope>NUCLEOTIDE SEQUENCE [LARGE SCALE GENOMIC DNA]</scope>
    <source>
        <strain evidence="2 3">18</strain>
    </source>
</reference>
<proteinExistence type="predicted"/>
<accession>A0AAU8RPY2</accession>
<gene>
    <name evidence="2" type="ORF">M666_14500</name>
</gene>
<name>A0AAU8RPY2_9FLAO</name>
<dbReference type="InterPro" id="IPR037523">
    <property type="entry name" value="VOC_core"/>
</dbReference>
<dbReference type="KEGG" id="cbat:M666_14500"/>
<protein>
    <submittedName>
        <fullName evidence="2">Glyoxalase</fullName>
    </submittedName>
</protein>
<evidence type="ECO:0000313" key="2">
    <source>
        <dbReference type="EMBL" id="AIZ42678.1"/>
    </source>
</evidence>
<dbReference type="GeneID" id="78061948"/>
<sequence length="132" mass="15186">MEFDRTGIILYTVAYKECVVFYEEILELTKLFETTALTCFEFGESYLMVELDTAQDGQKTAEERTKTCLRMNVPNVSALAEKLIAKDIVVDYQEHSWGTIAKFHDPDGNLCAFKDRKMFEAQISAFKKEHGH</sequence>
<dbReference type="SUPFAM" id="SSF54593">
    <property type="entry name" value="Glyoxalase/Bleomycin resistance protein/Dihydroxybiphenyl dioxygenase"/>
    <property type="match status" value="1"/>
</dbReference>
<dbReference type="RefSeq" id="WP_029446439.1">
    <property type="nucleotide sequence ID" value="NZ_CP009976.1"/>
</dbReference>
<evidence type="ECO:0000313" key="3">
    <source>
        <dbReference type="Proteomes" id="UP000030786"/>
    </source>
</evidence>